<gene>
    <name evidence="5" type="ORF">EDS130_LOCUS24940</name>
</gene>
<dbReference type="AlphaFoldDB" id="A0A814VVZ7"/>
<keyword evidence="2" id="KW-0472">Membrane</keyword>
<keyword evidence="2" id="KW-1133">Transmembrane helix</keyword>
<dbReference type="PANTHER" id="PTHR48169">
    <property type="entry name" value="DED DOMAIN-CONTAINING PROTEIN"/>
    <property type="match status" value="1"/>
</dbReference>
<feature type="transmembrane region" description="Helical" evidence="2">
    <location>
        <begin position="214"/>
        <end position="235"/>
    </location>
</feature>
<dbReference type="EMBL" id="CAJNOJ010000144">
    <property type="protein sequence ID" value="CAF1193333.1"/>
    <property type="molecule type" value="Genomic_DNA"/>
</dbReference>
<dbReference type="OrthoDB" id="3156891at2759"/>
<sequence length="419" mass="47851">MKRIVAMIDKKENYKCGCQHIFNYWTLMGEQLNFRALLLKLQDALSRSDRERFHFILGDIIPADVRDDLSMGSTLKLLETLIKQGNIDQQDVGFLIKVFSKIHCQSIVNMLKQHERFQQLEDEEDSIVTTKCSSNQMIESENINSTYVSKEITPNLYYHSESTPLLSNGLHPIVTSQSLVESTLVELNESNQNKESCSNRCYQILKKKTSKWSVLLFIFNIIFLSFAIVLFPLRWQLPIAHVRCLDDVYAIKEGDINGGNGGESFDDAKGYGLTYGDRCTAVEVHWSSNLINSVRFTYRMSSTQDKTVHYGSHGEDAGFHEEFQLLPDEEINKVTVNARNITMVTNTSYFLITGIRFHTTQGRMSQHYGASNDPSLTESYDGYTLFYVKGRSGRFLDGLRFVWSKTCARVSSKECMPSS</sequence>
<dbReference type="InterPro" id="IPR036404">
    <property type="entry name" value="Jacalin-like_lectin_dom_sf"/>
</dbReference>
<dbReference type="Gene3D" id="2.100.10.30">
    <property type="entry name" value="Jacalin-like lectin domain"/>
    <property type="match status" value="1"/>
</dbReference>
<dbReference type="SUPFAM" id="SSF47986">
    <property type="entry name" value="DEATH domain"/>
    <property type="match status" value="1"/>
</dbReference>
<feature type="domain" description="DED" evidence="3">
    <location>
        <begin position="33"/>
        <end position="113"/>
    </location>
</feature>
<dbReference type="InterPro" id="IPR001229">
    <property type="entry name" value="Jacalin-like_lectin_dom"/>
</dbReference>
<evidence type="ECO:0000259" key="3">
    <source>
        <dbReference type="PROSITE" id="PS50168"/>
    </source>
</evidence>
<dbReference type="Gene3D" id="1.10.533.10">
    <property type="entry name" value="Death Domain, Fas"/>
    <property type="match status" value="1"/>
</dbReference>
<dbReference type="SMART" id="SM00915">
    <property type="entry name" value="Jacalin"/>
    <property type="match status" value="1"/>
</dbReference>
<dbReference type="PROSITE" id="PS50168">
    <property type="entry name" value="DED"/>
    <property type="match status" value="1"/>
</dbReference>
<evidence type="ECO:0000259" key="4">
    <source>
        <dbReference type="PROSITE" id="PS51752"/>
    </source>
</evidence>
<dbReference type="InterPro" id="IPR011029">
    <property type="entry name" value="DEATH-like_dom_sf"/>
</dbReference>
<keyword evidence="2" id="KW-0812">Transmembrane</keyword>
<name>A0A814VVZ7_ADIRI</name>
<evidence type="ECO:0000256" key="2">
    <source>
        <dbReference type="SAM" id="Phobius"/>
    </source>
</evidence>
<reference evidence="5" key="1">
    <citation type="submission" date="2021-02" db="EMBL/GenBank/DDBJ databases">
        <authorList>
            <person name="Nowell W R."/>
        </authorList>
    </citation>
    <scope>NUCLEOTIDE SEQUENCE</scope>
</reference>
<dbReference type="Proteomes" id="UP000663852">
    <property type="component" value="Unassembled WGS sequence"/>
</dbReference>
<organism evidence="5 6">
    <name type="scientific">Adineta ricciae</name>
    <name type="common">Rotifer</name>
    <dbReference type="NCBI Taxonomy" id="249248"/>
    <lineage>
        <taxon>Eukaryota</taxon>
        <taxon>Metazoa</taxon>
        <taxon>Spiralia</taxon>
        <taxon>Gnathifera</taxon>
        <taxon>Rotifera</taxon>
        <taxon>Eurotatoria</taxon>
        <taxon>Bdelloidea</taxon>
        <taxon>Adinetida</taxon>
        <taxon>Adinetidae</taxon>
        <taxon>Adineta</taxon>
    </lineage>
</organism>
<dbReference type="Pfam" id="PF01419">
    <property type="entry name" value="Jacalin"/>
    <property type="match status" value="1"/>
</dbReference>
<dbReference type="GO" id="GO:0042981">
    <property type="term" value="P:regulation of apoptotic process"/>
    <property type="evidence" value="ECO:0007669"/>
    <property type="project" value="InterPro"/>
</dbReference>
<dbReference type="InterPro" id="IPR001875">
    <property type="entry name" value="DED_dom"/>
</dbReference>
<evidence type="ECO:0000313" key="5">
    <source>
        <dbReference type="EMBL" id="CAF1193333.1"/>
    </source>
</evidence>
<comment type="caution">
    <text evidence="5">The sequence shown here is derived from an EMBL/GenBank/DDBJ whole genome shotgun (WGS) entry which is preliminary data.</text>
</comment>
<proteinExistence type="predicted"/>
<evidence type="ECO:0000256" key="1">
    <source>
        <dbReference type="ARBA" id="ARBA00022703"/>
    </source>
</evidence>
<dbReference type="PANTHER" id="PTHR48169:SF7">
    <property type="entry name" value="CASPASE 10"/>
    <property type="match status" value="1"/>
</dbReference>
<dbReference type="PROSITE" id="PS51752">
    <property type="entry name" value="JACALIN_LECTIN"/>
    <property type="match status" value="1"/>
</dbReference>
<dbReference type="Pfam" id="PF01335">
    <property type="entry name" value="DED"/>
    <property type="match status" value="1"/>
</dbReference>
<accession>A0A814VVZ7</accession>
<dbReference type="SUPFAM" id="SSF51101">
    <property type="entry name" value="Mannose-binding lectins"/>
    <property type="match status" value="1"/>
</dbReference>
<dbReference type="GO" id="GO:0006915">
    <property type="term" value="P:apoptotic process"/>
    <property type="evidence" value="ECO:0007669"/>
    <property type="project" value="UniProtKB-KW"/>
</dbReference>
<keyword evidence="1" id="KW-0053">Apoptosis</keyword>
<evidence type="ECO:0000313" key="6">
    <source>
        <dbReference type="Proteomes" id="UP000663852"/>
    </source>
</evidence>
<protein>
    <submittedName>
        <fullName evidence="5">Uncharacterized protein</fullName>
    </submittedName>
</protein>
<feature type="domain" description="Jacalin-type lectin" evidence="4">
    <location>
        <begin position="250"/>
        <end position="405"/>
    </location>
</feature>